<proteinExistence type="inferred from homology"/>
<dbReference type="PANTHER" id="PTHR30468:SF1">
    <property type="entry name" value="ALPHA-KETOGLUTARATE-DEPENDENT SULFONATE DIOXYGENASE"/>
    <property type="match status" value="1"/>
</dbReference>
<comment type="similarity">
    <text evidence="1">Belongs to the TfdA dioxygenase family.</text>
</comment>
<evidence type="ECO:0000256" key="4">
    <source>
        <dbReference type="ARBA" id="ARBA00023002"/>
    </source>
</evidence>
<protein>
    <submittedName>
        <fullName evidence="7">TauD/TfdA family dioxygenase</fullName>
    </submittedName>
</protein>
<dbReference type="EMBL" id="CP089984">
    <property type="protein sequence ID" value="WXB19197.1"/>
    <property type="molecule type" value="Genomic_DNA"/>
</dbReference>
<keyword evidence="8" id="KW-1185">Reference proteome</keyword>
<dbReference type="InterPro" id="IPR042098">
    <property type="entry name" value="TauD-like_sf"/>
</dbReference>
<organism evidence="7 8">
    <name type="scientific">Pendulispora albinea</name>
    <dbReference type="NCBI Taxonomy" id="2741071"/>
    <lineage>
        <taxon>Bacteria</taxon>
        <taxon>Pseudomonadati</taxon>
        <taxon>Myxococcota</taxon>
        <taxon>Myxococcia</taxon>
        <taxon>Myxococcales</taxon>
        <taxon>Sorangiineae</taxon>
        <taxon>Pendulisporaceae</taxon>
        <taxon>Pendulispora</taxon>
    </lineage>
</organism>
<dbReference type="RefSeq" id="WP_394828820.1">
    <property type="nucleotide sequence ID" value="NZ_CP089984.1"/>
</dbReference>
<reference evidence="7 8" key="1">
    <citation type="submission" date="2021-12" db="EMBL/GenBank/DDBJ databases">
        <title>Discovery of the Pendulisporaceae a myxobacterial family with distinct sporulation behavior and unique specialized metabolism.</title>
        <authorList>
            <person name="Garcia R."/>
            <person name="Popoff A."/>
            <person name="Bader C.D."/>
            <person name="Loehr J."/>
            <person name="Walesch S."/>
            <person name="Walt C."/>
            <person name="Boldt J."/>
            <person name="Bunk B."/>
            <person name="Haeckl F.J.F.P.J."/>
            <person name="Gunesch A.P."/>
            <person name="Birkelbach J."/>
            <person name="Nuebel U."/>
            <person name="Pietschmann T."/>
            <person name="Bach T."/>
            <person name="Mueller R."/>
        </authorList>
    </citation>
    <scope>NUCLEOTIDE SEQUENCE [LARGE SCALE GENOMIC DNA]</scope>
    <source>
        <strain evidence="7 8">MSr11954</strain>
    </source>
</reference>
<evidence type="ECO:0000256" key="5">
    <source>
        <dbReference type="ARBA" id="ARBA00023004"/>
    </source>
</evidence>
<dbReference type="Proteomes" id="UP001370348">
    <property type="component" value="Chromosome"/>
</dbReference>
<feature type="domain" description="TauD/TfdA-like" evidence="6">
    <location>
        <begin position="15"/>
        <end position="265"/>
    </location>
</feature>
<keyword evidence="4" id="KW-0560">Oxidoreductase</keyword>
<evidence type="ECO:0000313" key="8">
    <source>
        <dbReference type="Proteomes" id="UP001370348"/>
    </source>
</evidence>
<gene>
    <name evidence="7" type="ORF">LZC94_18415</name>
</gene>
<evidence type="ECO:0000256" key="2">
    <source>
        <dbReference type="ARBA" id="ARBA00022723"/>
    </source>
</evidence>
<dbReference type="PANTHER" id="PTHR30468">
    <property type="entry name" value="ALPHA-KETOGLUTARATE-DEPENDENT SULFONATE DIOXYGENASE"/>
    <property type="match status" value="1"/>
</dbReference>
<sequence length="304" mass="34592">MKIESSDNLGVQVSELPIQKVSADDAKKLVSLVHEHKMVILKDQEFDETEYVAFSRVLGVPQVYPQANYHHPQWPEIFVSTNIPGPNGEKWGVKGTGRYWHTDCAFLPDPLPFTMVTPRVIPKSSRGTLYIDMQSVYDALPKRLRAFVDTHNAIHEGKWRYKVQPSDTDRAIIDILDELEKIAPPVPHPAVIVHPVTKKRILYISSGFTTGFEGVSYEEGKRWLAELVEFVEREEHVHQKTWRGGEILLWDNRVLIHKAAHGDPNEPNRSYRIGVYDGLPFYVNATHPSRAGTPEERHAVHAGN</sequence>
<evidence type="ECO:0000259" key="6">
    <source>
        <dbReference type="Pfam" id="PF02668"/>
    </source>
</evidence>
<keyword evidence="3 7" id="KW-0223">Dioxygenase</keyword>
<dbReference type="InterPro" id="IPR051323">
    <property type="entry name" value="AtsK-like"/>
</dbReference>
<evidence type="ECO:0000256" key="1">
    <source>
        <dbReference type="ARBA" id="ARBA00005896"/>
    </source>
</evidence>
<keyword evidence="5" id="KW-0408">Iron</keyword>
<dbReference type="Pfam" id="PF02668">
    <property type="entry name" value="TauD"/>
    <property type="match status" value="1"/>
</dbReference>
<evidence type="ECO:0000313" key="7">
    <source>
        <dbReference type="EMBL" id="WXB19197.1"/>
    </source>
</evidence>
<dbReference type="InterPro" id="IPR003819">
    <property type="entry name" value="TauD/TfdA-like"/>
</dbReference>
<dbReference type="Gene3D" id="3.60.130.10">
    <property type="entry name" value="Clavaminate synthase-like"/>
    <property type="match status" value="1"/>
</dbReference>
<keyword evidence="2" id="KW-0479">Metal-binding</keyword>
<evidence type="ECO:0000256" key="3">
    <source>
        <dbReference type="ARBA" id="ARBA00022964"/>
    </source>
</evidence>
<dbReference type="GO" id="GO:0051213">
    <property type="term" value="F:dioxygenase activity"/>
    <property type="evidence" value="ECO:0007669"/>
    <property type="project" value="UniProtKB-KW"/>
</dbReference>
<dbReference type="SUPFAM" id="SSF51197">
    <property type="entry name" value="Clavaminate synthase-like"/>
    <property type="match status" value="1"/>
</dbReference>
<name>A0ABZ2M9M8_9BACT</name>
<accession>A0ABZ2M9M8</accession>